<dbReference type="SMART" id="SM01045">
    <property type="entry name" value="BURP"/>
    <property type="match status" value="1"/>
</dbReference>
<dbReference type="Pfam" id="PF03181">
    <property type="entry name" value="BURP"/>
    <property type="match status" value="1"/>
</dbReference>
<dbReference type="InterPro" id="IPR044816">
    <property type="entry name" value="BURP"/>
</dbReference>
<dbReference type="AlphaFoldDB" id="A0A7N0ZTN9"/>
<dbReference type="PANTHER" id="PTHR31236">
    <property type="entry name" value="BURP DOMAIN PROTEIN USPL1-LIKE"/>
    <property type="match status" value="1"/>
</dbReference>
<sequence>MTALTNTPSENLLYIYGYDSDKNEVSVNKPSENLLYTYSLETEKEKVVVNPPSIHFFLEKDLIPGKQWEMEFPKPKSDGYIFIPRQVADSVPFSSNKFPAILTLLSVESKSQKAQQLKDTLKHCDNPTGAGEVRACATSLEAMIDFAIQRLGKNIQAVSTESEKYTKLQNFTKVVSCHHMDYPYAVFFCHDVEGARAYAVPLQGTRGTKVKAVAVCHTNTTTWNPEHLSFKVLKVKPGGEPVCHFLPQHNILWTARPHLAMTASGF</sequence>
<dbReference type="Gramene" id="Kaladp0032s0246.1.v1.1">
    <property type="protein sequence ID" value="Kaladp0032s0246.1.v1.1.CDS.1"/>
    <property type="gene ID" value="Kaladp0032s0246.v1.1"/>
</dbReference>
<accession>A0A7N0ZTN9</accession>
<protein>
    <recommendedName>
        <fullName evidence="1">BURP domain-containing protein</fullName>
    </recommendedName>
</protein>
<dbReference type="InterPro" id="IPR004873">
    <property type="entry name" value="BURP_dom"/>
</dbReference>
<name>A0A7N0ZTN9_KALFE</name>
<dbReference type="PROSITE" id="PS51277">
    <property type="entry name" value="BURP"/>
    <property type="match status" value="1"/>
</dbReference>
<dbReference type="EnsemblPlants" id="Kaladp0032s0246.1.v1.1">
    <property type="protein sequence ID" value="Kaladp0032s0246.1.v1.1.CDS.1"/>
    <property type="gene ID" value="Kaladp0032s0246.v1.1"/>
</dbReference>
<evidence type="ECO:0000259" key="1">
    <source>
        <dbReference type="PROSITE" id="PS51277"/>
    </source>
</evidence>
<evidence type="ECO:0000313" key="3">
    <source>
        <dbReference type="Proteomes" id="UP000594263"/>
    </source>
</evidence>
<dbReference type="PANTHER" id="PTHR31236:SF2">
    <property type="entry name" value="BURP DOMAIN PROTEIN RD22"/>
    <property type="match status" value="1"/>
</dbReference>
<reference evidence="2" key="1">
    <citation type="submission" date="2021-01" db="UniProtKB">
        <authorList>
            <consortium name="EnsemblPlants"/>
        </authorList>
    </citation>
    <scope>IDENTIFICATION</scope>
</reference>
<keyword evidence="3" id="KW-1185">Reference proteome</keyword>
<organism evidence="2 3">
    <name type="scientific">Kalanchoe fedtschenkoi</name>
    <name type="common">Lavender scallops</name>
    <name type="synonym">South American air plant</name>
    <dbReference type="NCBI Taxonomy" id="63787"/>
    <lineage>
        <taxon>Eukaryota</taxon>
        <taxon>Viridiplantae</taxon>
        <taxon>Streptophyta</taxon>
        <taxon>Embryophyta</taxon>
        <taxon>Tracheophyta</taxon>
        <taxon>Spermatophyta</taxon>
        <taxon>Magnoliopsida</taxon>
        <taxon>eudicotyledons</taxon>
        <taxon>Gunneridae</taxon>
        <taxon>Pentapetalae</taxon>
        <taxon>Saxifragales</taxon>
        <taxon>Crassulaceae</taxon>
        <taxon>Kalanchoe</taxon>
    </lineage>
</organism>
<dbReference type="OMA" id="ECEAPRF"/>
<evidence type="ECO:0000313" key="2">
    <source>
        <dbReference type="EnsemblPlants" id="Kaladp0032s0246.1.v1.1.CDS.1"/>
    </source>
</evidence>
<dbReference type="Proteomes" id="UP000594263">
    <property type="component" value="Unplaced"/>
</dbReference>
<feature type="domain" description="BURP" evidence="1">
    <location>
        <begin position="56"/>
        <end position="256"/>
    </location>
</feature>
<proteinExistence type="predicted"/>